<dbReference type="AlphaFoldDB" id="A0AA96GAL0"/>
<dbReference type="InterPro" id="IPR029060">
    <property type="entry name" value="PIN-like_dom_sf"/>
</dbReference>
<reference evidence="3 4" key="1">
    <citation type="submission" date="2023-01" db="EMBL/GenBank/DDBJ databases">
        <title>Cultivation and genomic characterization of new, ubiquitous marine nitrite-oxidizing bacteria from the Nitrospirales.</title>
        <authorList>
            <person name="Mueller A.J."/>
            <person name="Daebeler A."/>
            <person name="Herbold C.W."/>
            <person name="Kirkegaard R.H."/>
            <person name="Daims H."/>
        </authorList>
    </citation>
    <scope>NUCLEOTIDE SEQUENCE [LARGE SCALE GENOMIC DNA]</scope>
    <source>
        <strain evidence="3 4">VA</strain>
    </source>
</reference>
<dbReference type="Gene3D" id="3.40.50.1010">
    <property type="entry name" value="5'-nuclease"/>
    <property type="match status" value="1"/>
</dbReference>
<dbReference type="EMBL" id="CP116967">
    <property type="protein sequence ID" value="WNM57502.1"/>
    <property type="molecule type" value="Genomic_DNA"/>
</dbReference>
<keyword evidence="1" id="KW-0460">Magnesium</keyword>
<dbReference type="InterPro" id="IPR051619">
    <property type="entry name" value="TypeII_TA_RNase_PINc/VapC"/>
</dbReference>
<dbReference type="Proteomes" id="UP001302719">
    <property type="component" value="Chromosome"/>
</dbReference>
<dbReference type="Pfam" id="PF01850">
    <property type="entry name" value="PIN"/>
    <property type="match status" value="1"/>
</dbReference>
<dbReference type="InterPro" id="IPR044153">
    <property type="entry name" value="PIN_Pae0151-like"/>
</dbReference>
<dbReference type="RefSeq" id="WP_312642048.1">
    <property type="nucleotide sequence ID" value="NZ_CP116967.1"/>
</dbReference>
<evidence type="ECO:0000259" key="2">
    <source>
        <dbReference type="Pfam" id="PF01850"/>
    </source>
</evidence>
<evidence type="ECO:0000313" key="4">
    <source>
        <dbReference type="Proteomes" id="UP001302719"/>
    </source>
</evidence>
<gene>
    <name evidence="3" type="ORF">PP769_16255</name>
</gene>
<dbReference type="KEGG" id="nall:PP769_16255"/>
<protein>
    <submittedName>
        <fullName evidence="3">Type II toxin-antitoxin system VapC family toxin</fullName>
    </submittedName>
</protein>
<feature type="domain" description="PIN" evidence="2">
    <location>
        <begin position="20"/>
        <end position="65"/>
    </location>
</feature>
<accession>A0AA96GAL0</accession>
<dbReference type="SUPFAM" id="SSF88723">
    <property type="entry name" value="PIN domain-like"/>
    <property type="match status" value="1"/>
</dbReference>
<proteinExistence type="predicted"/>
<name>A0AA96GAL0_9BACT</name>
<dbReference type="PANTHER" id="PTHR35901">
    <property type="entry name" value="RIBONUCLEASE VAPC3"/>
    <property type="match status" value="1"/>
</dbReference>
<dbReference type="InterPro" id="IPR002716">
    <property type="entry name" value="PIN_dom"/>
</dbReference>
<organism evidence="3 4">
    <name type="scientific">Candidatus Nitrospira allomarina</name>
    <dbReference type="NCBI Taxonomy" id="3020900"/>
    <lineage>
        <taxon>Bacteria</taxon>
        <taxon>Pseudomonadati</taxon>
        <taxon>Nitrospirota</taxon>
        <taxon>Nitrospiria</taxon>
        <taxon>Nitrospirales</taxon>
        <taxon>Nitrospiraceae</taxon>
        <taxon>Nitrospira</taxon>
    </lineage>
</organism>
<dbReference type="PANTHER" id="PTHR35901:SF1">
    <property type="entry name" value="EXONUCLEASE VAPC9"/>
    <property type="match status" value="1"/>
</dbReference>
<dbReference type="CDD" id="cd09873">
    <property type="entry name" value="PIN_Pae0151-like"/>
    <property type="match status" value="1"/>
</dbReference>
<evidence type="ECO:0000313" key="3">
    <source>
        <dbReference type="EMBL" id="WNM57502.1"/>
    </source>
</evidence>
<evidence type="ECO:0000256" key="1">
    <source>
        <dbReference type="ARBA" id="ARBA00022842"/>
    </source>
</evidence>
<keyword evidence="4" id="KW-1185">Reference proteome</keyword>
<sequence>MPFVLDSSVALAWVLDATSTERALEETMTLARKYELTTYDASYLELAKRRGTPLATFDTKLRQACVLAKIPVLPS</sequence>